<dbReference type="NCBIfam" id="TIGR02937">
    <property type="entry name" value="sigma70-ECF"/>
    <property type="match status" value="1"/>
</dbReference>
<reference evidence="7 8" key="1">
    <citation type="submission" date="2020-08" db="EMBL/GenBank/DDBJ databases">
        <title>Genomic Encyclopedia of Type Strains, Phase IV (KMG-IV): sequencing the most valuable type-strain genomes for metagenomic binning, comparative biology and taxonomic classification.</title>
        <authorList>
            <person name="Goeker M."/>
        </authorList>
    </citation>
    <scope>NUCLEOTIDE SEQUENCE [LARGE SCALE GENOMIC DNA]</scope>
    <source>
        <strain evidence="7 8">DSM 102983</strain>
    </source>
</reference>
<name>A0ABR6KHA7_9BACT</name>
<keyword evidence="2" id="KW-0805">Transcription regulation</keyword>
<dbReference type="EMBL" id="JACHOC010000001">
    <property type="protein sequence ID" value="MBB4620900.1"/>
    <property type="molecule type" value="Genomic_DNA"/>
</dbReference>
<evidence type="ECO:0000313" key="7">
    <source>
        <dbReference type="EMBL" id="MBB4620900.1"/>
    </source>
</evidence>
<dbReference type="InterPro" id="IPR013325">
    <property type="entry name" value="RNA_pol_sigma_r2"/>
</dbReference>
<dbReference type="InterPro" id="IPR007627">
    <property type="entry name" value="RNA_pol_sigma70_r2"/>
</dbReference>
<sequence length="171" mass="20332">MTEKYNSFTILYEQQYERLFRFALHFVPDHEDCEDILADVFVSIWENWDSLKKIDNLNSYLFTAIKNRCLKFLNKRNYFEEYIEDLHIHLSIDHTTPEALLDSNEITGIIEDALNQLPQRCKLIFLMLKEDNLKYKEVADILGISEKTVQAQQIIAKKKLTEIVGHYIKDR</sequence>
<feature type="domain" description="RNA polymerase sigma-70 region 2" evidence="5">
    <location>
        <begin position="11"/>
        <end position="76"/>
    </location>
</feature>
<dbReference type="InterPro" id="IPR014327">
    <property type="entry name" value="RNA_pol_sigma70_bacteroid"/>
</dbReference>
<dbReference type="InterPro" id="IPR013249">
    <property type="entry name" value="RNA_pol_sigma70_r4_t2"/>
</dbReference>
<dbReference type="PANTHER" id="PTHR43133">
    <property type="entry name" value="RNA POLYMERASE ECF-TYPE SIGMA FACTO"/>
    <property type="match status" value="1"/>
</dbReference>
<protein>
    <submittedName>
        <fullName evidence="7">RNA polymerase sigma-70 factor (ECF subfamily)</fullName>
    </submittedName>
</protein>
<organism evidence="7 8">
    <name type="scientific">Parabacteroides faecis</name>
    <dbReference type="NCBI Taxonomy" id="1217282"/>
    <lineage>
        <taxon>Bacteria</taxon>
        <taxon>Pseudomonadati</taxon>
        <taxon>Bacteroidota</taxon>
        <taxon>Bacteroidia</taxon>
        <taxon>Bacteroidales</taxon>
        <taxon>Tannerellaceae</taxon>
        <taxon>Parabacteroides</taxon>
    </lineage>
</organism>
<dbReference type="Gene3D" id="1.10.1740.10">
    <property type="match status" value="1"/>
</dbReference>
<evidence type="ECO:0000256" key="2">
    <source>
        <dbReference type="ARBA" id="ARBA00023015"/>
    </source>
</evidence>
<accession>A0ABR6KHA7</accession>
<dbReference type="CDD" id="cd06171">
    <property type="entry name" value="Sigma70_r4"/>
    <property type="match status" value="1"/>
</dbReference>
<dbReference type="RefSeq" id="WP_122375838.1">
    <property type="nucleotide sequence ID" value="NZ_BMPB01000004.1"/>
</dbReference>
<keyword evidence="3" id="KW-0731">Sigma factor</keyword>
<dbReference type="Pfam" id="PF04542">
    <property type="entry name" value="Sigma70_r2"/>
    <property type="match status" value="1"/>
</dbReference>
<evidence type="ECO:0000313" key="8">
    <source>
        <dbReference type="Proteomes" id="UP000533637"/>
    </source>
</evidence>
<dbReference type="InterPro" id="IPR039425">
    <property type="entry name" value="RNA_pol_sigma-70-like"/>
</dbReference>
<dbReference type="PANTHER" id="PTHR43133:SF46">
    <property type="entry name" value="RNA POLYMERASE SIGMA-70 FACTOR ECF SUBFAMILY"/>
    <property type="match status" value="1"/>
</dbReference>
<evidence type="ECO:0000259" key="6">
    <source>
        <dbReference type="Pfam" id="PF08281"/>
    </source>
</evidence>
<keyword evidence="8" id="KW-1185">Reference proteome</keyword>
<dbReference type="InterPro" id="IPR036388">
    <property type="entry name" value="WH-like_DNA-bd_sf"/>
</dbReference>
<keyword evidence="4" id="KW-0804">Transcription</keyword>
<evidence type="ECO:0000256" key="3">
    <source>
        <dbReference type="ARBA" id="ARBA00023082"/>
    </source>
</evidence>
<dbReference type="Proteomes" id="UP000533637">
    <property type="component" value="Unassembled WGS sequence"/>
</dbReference>
<dbReference type="Gene3D" id="1.10.10.10">
    <property type="entry name" value="Winged helix-like DNA-binding domain superfamily/Winged helix DNA-binding domain"/>
    <property type="match status" value="1"/>
</dbReference>
<evidence type="ECO:0000259" key="5">
    <source>
        <dbReference type="Pfam" id="PF04542"/>
    </source>
</evidence>
<dbReference type="NCBIfam" id="TIGR02985">
    <property type="entry name" value="Sig70_bacteroi1"/>
    <property type="match status" value="1"/>
</dbReference>
<evidence type="ECO:0000256" key="1">
    <source>
        <dbReference type="ARBA" id="ARBA00010641"/>
    </source>
</evidence>
<evidence type="ECO:0000256" key="4">
    <source>
        <dbReference type="ARBA" id="ARBA00023163"/>
    </source>
</evidence>
<gene>
    <name evidence="7" type="ORF">GGQ57_000774</name>
</gene>
<dbReference type="InterPro" id="IPR014284">
    <property type="entry name" value="RNA_pol_sigma-70_dom"/>
</dbReference>
<dbReference type="Pfam" id="PF08281">
    <property type="entry name" value="Sigma70_r4_2"/>
    <property type="match status" value="1"/>
</dbReference>
<dbReference type="InterPro" id="IPR013324">
    <property type="entry name" value="RNA_pol_sigma_r3/r4-like"/>
</dbReference>
<comment type="caution">
    <text evidence="7">The sequence shown here is derived from an EMBL/GenBank/DDBJ whole genome shotgun (WGS) entry which is preliminary data.</text>
</comment>
<proteinExistence type="inferred from homology"/>
<comment type="similarity">
    <text evidence="1">Belongs to the sigma-70 factor family. ECF subfamily.</text>
</comment>
<dbReference type="SUPFAM" id="SSF88659">
    <property type="entry name" value="Sigma3 and sigma4 domains of RNA polymerase sigma factors"/>
    <property type="match status" value="1"/>
</dbReference>
<dbReference type="SUPFAM" id="SSF88946">
    <property type="entry name" value="Sigma2 domain of RNA polymerase sigma factors"/>
    <property type="match status" value="1"/>
</dbReference>
<feature type="domain" description="RNA polymerase sigma factor 70 region 4 type 2" evidence="6">
    <location>
        <begin position="109"/>
        <end position="151"/>
    </location>
</feature>